<reference evidence="1" key="1">
    <citation type="submission" date="2019-11" db="EMBL/GenBank/DDBJ databases">
        <authorList>
            <person name="Feng L."/>
        </authorList>
    </citation>
    <scope>NUCLEOTIDE SEQUENCE</scope>
    <source>
        <strain evidence="1">RintestinalisLFYP67</strain>
    </source>
</reference>
<gene>
    <name evidence="1" type="ORF">RILFYP67_01884</name>
</gene>
<proteinExistence type="predicted"/>
<protein>
    <submittedName>
        <fullName evidence="1">Uncharacterized protein</fullName>
    </submittedName>
</protein>
<accession>A0A6N3EU24</accession>
<dbReference type="AlphaFoldDB" id="A0A6N3EU24"/>
<organism evidence="1">
    <name type="scientific">Roseburia intestinalis</name>
    <dbReference type="NCBI Taxonomy" id="166486"/>
    <lineage>
        <taxon>Bacteria</taxon>
        <taxon>Bacillati</taxon>
        <taxon>Bacillota</taxon>
        <taxon>Clostridia</taxon>
        <taxon>Lachnospirales</taxon>
        <taxon>Lachnospiraceae</taxon>
        <taxon>Roseburia</taxon>
    </lineage>
</organism>
<sequence length="246" mass="28308">MSVDMKVKAIYDSEISNITRSEKNWKDVLKVAGQLYRYEFDNIVMVTAQRSPEKSTLMADYDTWKKVGRYVKRGAKGCAIFPSRALNPRMRYIFDISDTGGKNVKLTWDLEGENLKSYADFLVSEGQMERYKSDDKESLKNTLKQFTGTNVWNIIKEEFGDRMSELMQLSGSVIKEFNEKRKGLQQDSDMEQLVYSSVMYAVGTRCGFDLSVQEQDFSQIVNIKDEEIVYRLGSLVCDVSCSVLRE</sequence>
<dbReference type="EMBL" id="CACRUM010000070">
    <property type="protein sequence ID" value="VYU43695.1"/>
    <property type="molecule type" value="Genomic_DNA"/>
</dbReference>
<evidence type="ECO:0000313" key="1">
    <source>
        <dbReference type="EMBL" id="VYU43695.1"/>
    </source>
</evidence>
<name>A0A6N3EU24_9FIRM</name>